<gene>
    <name evidence="7" type="ORF">MNBD_GAMMA09-733</name>
</gene>
<evidence type="ECO:0000313" key="7">
    <source>
        <dbReference type="EMBL" id="VAW61350.1"/>
    </source>
</evidence>
<dbReference type="Gene3D" id="3.20.20.140">
    <property type="entry name" value="Metal-dependent hydrolases"/>
    <property type="match status" value="1"/>
</dbReference>
<evidence type="ECO:0000256" key="3">
    <source>
        <dbReference type="ARBA" id="ARBA00022723"/>
    </source>
</evidence>
<keyword evidence="4" id="KW-0378">Hydrolase</keyword>
<dbReference type="PROSITE" id="PS01091">
    <property type="entry name" value="TATD_3"/>
    <property type="match status" value="1"/>
</dbReference>
<evidence type="ECO:0000256" key="4">
    <source>
        <dbReference type="ARBA" id="ARBA00022801"/>
    </source>
</evidence>
<organism evidence="7">
    <name type="scientific">hydrothermal vent metagenome</name>
    <dbReference type="NCBI Taxonomy" id="652676"/>
    <lineage>
        <taxon>unclassified sequences</taxon>
        <taxon>metagenomes</taxon>
        <taxon>ecological metagenomes</taxon>
    </lineage>
</organism>
<name>A0A3B0X9S8_9ZZZZ</name>
<dbReference type="InterPro" id="IPR001130">
    <property type="entry name" value="TatD-like"/>
</dbReference>
<evidence type="ECO:0000256" key="2">
    <source>
        <dbReference type="ARBA" id="ARBA00022722"/>
    </source>
</evidence>
<evidence type="ECO:0000256" key="1">
    <source>
        <dbReference type="ARBA" id="ARBA00022490"/>
    </source>
</evidence>
<keyword evidence="3" id="KW-0479">Metal-binding</keyword>
<dbReference type="AlphaFoldDB" id="A0A3B0X9S8"/>
<proteinExistence type="predicted"/>
<reference evidence="7" key="1">
    <citation type="submission" date="2018-06" db="EMBL/GenBank/DDBJ databases">
        <authorList>
            <person name="Zhirakovskaya E."/>
        </authorList>
    </citation>
    <scope>NUCLEOTIDE SEQUENCE</scope>
</reference>
<dbReference type="InterPro" id="IPR050891">
    <property type="entry name" value="TatD-type_Hydrolase"/>
</dbReference>
<dbReference type="SUPFAM" id="SSF51556">
    <property type="entry name" value="Metallo-dependent hydrolases"/>
    <property type="match status" value="1"/>
</dbReference>
<keyword evidence="2" id="KW-0540">Nuclease</keyword>
<dbReference type="InterPro" id="IPR018228">
    <property type="entry name" value="DNase_TatD-rel_CS"/>
</dbReference>
<dbReference type="PANTHER" id="PTHR10060:SF15">
    <property type="entry name" value="DEOXYRIBONUCLEASE TATDN1"/>
    <property type="match status" value="1"/>
</dbReference>
<dbReference type="PIRSF" id="PIRSF005902">
    <property type="entry name" value="DNase_TatD"/>
    <property type="match status" value="1"/>
</dbReference>
<accession>A0A3B0X9S8</accession>
<evidence type="ECO:0000256" key="6">
    <source>
        <dbReference type="ARBA" id="ARBA00022842"/>
    </source>
</evidence>
<keyword evidence="1" id="KW-0963">Cytoplasm</keyword>
<dbReference type="FunFam" id="3.20.20.140:FF:000018">
    <property type="entry name" value="3'-5' ssDNA/RNA exonuclease TatD"/>
    <property type="match status" value="1"/>
</dbReference>
<dbReference type="CDD" id="cd01310">
    <property type="entry name" value="TatD_DNAse"/>
    <property type="match status" value="1"/>
</dbReference>
<dbReference type="InterPro" id="IPR032466">
    <property type="entry name" value="Metal_Hydrolase"/>
</dbReference>
<keyword evidence="5" id="KW-0269">Exonuclease</keyword>
<sequence length="271" mass="30522">MTEPANNLIDIGVNLTGKSFKKDLPQVIDRAVLAGVSQMVVTGTTLAHSEDAQMLCDRWPDILLSTAGVHPHHAKEWSGRSAQQLYDLAEHTAVRAIGECGLDYNRNFSKPKDQRLCLEAQLELAAELRLPVFLHQRDAHKDFMQIMDRWRDKLSAGVVHCFTGTLDEAKACLDMALHIGVTGWLCDERRGQSLQQAVEYIPLESLMIETDAPYLMPRDLPANIKNQLEERRNEPLVLPHVCAALAKYKNLDIEEVARQTTQLARDFFAIK</sequence>
<protein>
    <submittedName>
        <fullName evidence="7">Deoxyribonuclease TatD</fullName>
    </submittedName>
</protein>
<dbReference type="PANTHER" id="PTHR10060">
    <property type="entry name" value="TATD FAMILY DEOXYRIBONUCLEASE"/>
    <property type="match status" value="1"/>
</dbReference>
<dbReference type="GO" id="GO:0046872">
    <property type="term" value="F:metal ion binding"/>
    <property type="evidence" value="ECO:0007669"/>
    <property type="project" value="UniProtKB-KW"/>
</dbReference>
<evidence type="ECO:0000256" key="5">
    <source>
        <dbReference type="ARBA" id="ARBA00022839"/>
    </source>
</evidence>
<dbReference type="GO" id="GO:0004527">
    <property type="term" value="F:exonuclease activity"/>
    <property type="evidence" value="ECO:0007669"/>
    <property type="project" value="UniProtKB-KW"/>
</dbReference>
<dbReference type="EMBL" id="UOFI01000010">
    <property type="protein sequence ID" value="VAW61350.1"/>
    <property type="molecule type" value="Genomic_DNA"/>
</dbReference>
<dbReference type="Pfam" id="PF01026">
    <property type="entry name" value="TatD_DNase"/>
    <property type="match status" value="1"/>
</dbReference>
<keyword evidence="6" id="KW-0460">Magnesium</keyword>